<reference evidence="2 3" key="1">
    <citation type="submission" date="2020-07" db="EMBL/GenBank/DDBJ databases">
        <title>Genomic Encyclopedia of Type Strains, Phase IV (KMG-V): Genome sequencing to study the core and pangenomes of soil and plant-associated prokaryotes.</title>
        <authorList>
            <person name="Whitman W."/>
        </authorList>
    </citation>
    <scope>NUCLEOTIDE SEQUENCE [LARGE SCALE GENOMIC DNA]</scope>
    <source>
        <strain evidence="2 3">M8UP30</strain>
    </source>
</reference>
<dbReference type="Proteomes" id="UP000534186">
    <property type="component" value="Unassembled WGS sequence"/>
</dbReference>
<accession>A0A7Y9NQ04</accession>
<protein>
    <submittedName>
        <fullName evidence="2">Uncharacterized protein</fullName>
    </submittedName>
</protein>
<comment type="caution">
    <text evidence="2">The sequence shown here is derived from an EMBL/GenBank/DDBJ whole genome shotgun (WGS) entry which is preliminary data.</text>
</comment>
<evidence type="ECO:0000256" key="1">
    <source>
        <dbReference type="SAM" id="MobiDB-lite"/>
    </source>
</evidence>
<gene>
    <name evidence="2" type="ORF">HDF12_003790</name>
</gene>
<dbReference type="EMBL" id="JACCCV010000002">
    <property type="protein sequence ID" value="NYF53391.1"/>
    <property type="molecule type" value="Genomic_DNA"/>
</dbReference>
<dbReference type="AlphaFoldDB" id="A0A7Y9NQ04"/>
<name>A0A7Y9NQ04_9BACT</name>
<organism evidence="2 3">
    <name type="scientific">Tunturiibacter lichenicola</name>
    <dbReference type="NCBI Taxonomy" id="2051959"/>
    <lineage>
        <taxon>Bacteria</taxon>
        <taxon>Pseudomonadati</taxon>
        <taxon>Acidobacteriota</taxon>
        <taxon>Terriglobia</taxon>
        <taxon>Terriglobales</taxon>
        <taxon>Acidobacteriaceae</taxon>
        <taxon>Tunturiibacter</taxon>
    </lineage>
</organism>
<feature type="compositionally biased region" description="Low complexity" evidence="1">
    <location>
        <begin position="48"/>
        <end position="60"/>
    </location>
</feature>
<sequence>MQMKRSWKNPVRRAASDATLKTEGDFEKFTDFMRKIVAVNPAKKDKQPTPASSSPGPAAS</sequence>
<evidence type="ECO:0000313" key="2">
    <source>
        <dbReference type="EMBL" id="NYF53391.1"/>
    </source>
</evidence>
<proteinExistence type="predicted"/>
<evidence type="ECO:0000313" key="3">
    <source>
        <dbReference type="Proteomes" id="UP000534186"/>
    </source>
</evidence>
<feature type="region of interest" description="Disordered" evidence="1">
    <location>
        <begin position="39"/>
        <end position="60"/>
    </location>
</feature>